<feature type="compositionally biased region" description="Polar residues" evidence="1">
    <location>
        <begin position="300"/>
        <end position="316"/>
    </location>
</feature>
<feature type="compositionally biased region" description="Low complexity" evidence="1">
    <location>
        <begin position="92"/>
        <end position="104"/>
    </location>
</feature>
<feature type="region of interest" description="Disordered" evidence="1">
    <location>
        <begin position="29"/>
        <end position="164"/>
    </location>
</feature>
<reference evidence="4 5" key="1">
    <citation type="submission" date="2022-08" db="EMBL/GenBank/DDBJ databases">
        <title>Reclassification of Massilia species as members of the genera Telluria, Duganella, Pseudoduganella, Mokoshia gen. nov. and Zemynaea gen. nov. using orthogonal and non-orthogonal genome-based approaches.</title>
        <authorList>
            <person name="Bowman J.P."/>
        </authorList>
    </citation>
    <scope>NUCLEOTIDE SEQUENCE [LARGE SCALE GENOMIC DNA]</scope>
    <source>
        <strain evidence="4 5">JCM 31605</strain>
    </source>
</reference>
<feature type="compositionally biased region" description="Low complexity" evidence="1">
    <location>
        <begin position="29"/>
        <end position="45"/>
    </location>
</feature>
<dbReference type="PANTHER" id="PTHR38593:SF1">
    <property type="entry name" value="BLR2558 PROTEIN"/>
    <property type="match status" value="1"/>
</dbReference>
<feature type="signal peptide" evidence="2">
    <location>
        <begin position="1"/>
        <end position="27"/>
    </location>
</feature>
<proteinExistence type="predicted"/>
<accession>A0ABT2DE14</accession>
<dbReference type="PANTHER" id="PTHR38593">
    <property type="entry name" value="BLR2558 PROTEIN"/>
    <property type="match status" value="1"/>
</dbReference>
<feature type="domain" description="DUF4142" evidence="3">
    <location>
        <begin position="170"/>
        <end position="305"/>
    </location>
</feature>
<protein>
    <submittedName>
        <fullName evidence="4">DUF4142 domain-containing protein</fullName>
    </submittedName>
</protein>
<feature type="compositionally biased region" description="Low complexity" evidence="1">
    <location>
        <begin position="70"/>
        <end position="81"/>
    </location>
</feature>
<keyword evidence="5" id="KW-1185">Reference proteome</keyword>
<dbReference type="EMBL" id="JANUHB010000003">
    <property type="protein sequence ID" value="MCS0809497.1"/>
    <property type="molecule type" value="Genomic_DNA"/>
</dbReference>
<dbReference type="Proteomes" id="UP001206126">
    <property type="component" value="Unassembled WGS sequence"/>
</dbReference>
<keyword evidence="2" id="KW-0732">Signal</keyword>
<name>A0ABT2DE14_9BURK</name>
<sequence>MHNNKVLKRLLTVTAVAAMFSTFGVYAQTTSGSASTSGSGQDATAVQGKTTREGTAGSTDSRGKDEQMRGTSGAQGSTSAGSQGGMTGVQDTTGAGASSTATGKTTREGTVGNTDSQGMEKRQGKSSSHSSKGSSGSQGNSGSSATTGGAAAAGATAAGTTGKSTLAKGDETILKNMAQANISEIEAGKLAQSKSSNDQVKSFAQQMIDDHTKALNDVQQLAQQKGVTLPTEPDAKHKAMATKLQAMSGDAFDKAYMAQAGVADHKKVHSMLLSDEKKAKDPDVKALASKMAPVVEQHLKSAQQMPAPKSGTTSGK</sequence>
<evidence type="ECO:0000259" key="3">
    <source>
        <dbReference type="Pfam" id="PF13628"/>
    </source>
</evidence>
<evidence type="ECO:0000256" key="2">
    <source>
        <dbReference type="SAM" id="SignalP"/>
    </source>
</evidence>
<evidence type="ECO:0000313" key="5">
    <source>
        <dbReference type="Proteomes" id="UP001206126"/>
    </source>
</evidence>
<dbReference type="Gene3D" id="1.20.1260.10">
    <property type="match status" value="1"/>
</dbReference>
<feature type="region of interest" description="Disordered" evidence="1">
    <location>
        <begin position="297"/>
        <end position="316"/>
    </location>
</feature>
<evidence type="ECO:0000256" key="1">
    <source>
        <dbReference type="SAM" id="MobiDB-lite"/>
    </source>
</evidence>
<evidence type="ECO:0000313" key="4">
    <source>
        <dbReference type="EMBL" id="MCS0809497.1"/>
    </source>
</evidence>
<feature type="chain" id="PRO_5046861128" evidence="2">
    <location>
        <begin position="28"/>
        <end position="316"/>
    </location>
</feature>
<gene>
    <name evidence="4" type="ORF">NX774_16355</name>
</gene>
<feature type="compositionally biased region" description="Low complexity" evidence="1">
    <location>
        <begin position="125"/>
        <end position="164"/>
    </location>
</feature>
<dbReference type="InterPro" id="IPR012347">
    <property type="entry name" value="Ferritin-like"/>
</dbReference>
<dbReference type="InterPro" id="IPR025419">
    <property type="entry name" value="DUF4142"/>
</dbReference>
<organism evidence="4 5">
    <name type="scientific">Massilia agilis</name>
    <dbReference type="NCBI Taxonomy" id="1811226"/>
    <lineage>
        <taxon>Bacteria</taxon>
        <taxon>Pseudomonadati</taxon>
        <taxon>Pseudomonadota</taxon>
        <taxon>Betaproteobacteria</taxon>
        <taxon>Burkholderiales</taxon>
        <taxon>Oxalobacteraceae</taxon>
        <taxon>Telluria group</taxon>
        <taxon>Massilia</taxon>
    </lineage>
</organism>
<dbReference type="Pfam" id="PF13628">
    <property type="entry name" value="DUF4142"/>
    <property type="match status" value="1"/>
</dbReference>
<dbReference type="RefSeq" id="WP_258823295.1">
    <property type="nucleotide sequence ID" value="NZ_JANUHB010000003.1"/>
</dbReference>
<comment type="caution">
    <text evidence="4">The sequence shown here is derived from an EMBL/GenBank/DDBJ whole genome shotgun (WGS) entry which is preliminary data.</text>
</comment>